<organism evidence="1 2">
    <name type="scientific">Tritrichomonas musculus</name>
    <dbReference type="NCBI Taxonomy" id="1915356"/>
    <lineage>
        <taxon>Eukaryota</taxon>
        <taxon>Metamonada</taxon>
        <taxon>Parabasalia</taxon>
        <taxon>Tritrichomonadida</taxon>
        <taxon>Tritrichomonadidae</taxon>
        <taxon>Tritrichomonas</taxon>
    </lineage>
</organism>
<dbReference type="EMBL" id="JAPFFF010000004">
    <property type="protein sequence ID" value="KAK8890977.1"/>
    <property type="molecule type" value="Genomic_DNA"/>
</dbReference>
<reference evidence="1 2" key="1">
    <citation type="submission" date="2024-04" db="EMBL/GenBank/DDBJ databases">
        <title>Tritrichomonas musculus Genome.</title>
        <authorList>
            <person name="Alves-Ferreira E."/>
            <person name="Grigg M."/>
            <person name="Lorenzi H."/>
            <person name="Galac M."/>
        </authorList>
    </citation>
    <scope>NUCLEOTIDE SEQUENCE [LARGE SCALE GENOMIC DNA]</scope>
    <source>
        <strain evidence="1 2">EAF2021</strain>
    </source>
</reference>
<name>A0ABR2KIQ3_9EUKA</name>
<proteinExistence type="predicted"/>
<accession>A0ABR2KIQ3</accession>
<comment type="caution">
    <text evidence="1">The sequence shown here is derived from an EMBL/GenBank/DDBJ whole genome shotgun (WGS) entry which is preliminary data.</text>
</comment>
<keyword evidence="2" id="KW-1185">Reference proteome</keyword>
<sequence length="275" mass="32171">MTQKKTDDDTRTSLPPGCTPLEVEYDTHLHYRCPVLGFSISMELRRCSFHDRRYRLASHIQKGQHIFNLPRKLDKEFPPSFVINNKIESKEQLQMVIMRALSILAGSLNISNQKAVSKQMESFIHFILKIGIQIHKNFQNNLLIEKDIFKIGYQKSFNDYILMVSEEIRKNVLRSLNDKYVNLEVDSGTVKKLNVIHFIVSVVEDQYMKPYLLKLQKNNHSDFSDYSEYTLNCLNLLLDNNIHICSIIIDNLRAQTKGIEYLKENTNVQELKVFK</sequence>
<gene>
    <name evidence="1" type="ORF">M9Y10_028178</name>
</gene>
<evidence type="ECO:0000313" key="2">
    <source>
        <dbReference type="Proteomes" id="UP001470230"/>
    </source>
</evidence>
<dbReference type="Proteomes" id="UP001470230">
    <property type="component" value="Unassembled WGS sequence"/>
</dbReference>
<evidence type="ECO:0000313" key="1">
    <source>
        <dbReference type="EMBL" id="KAK8890977.1"/>
    </source>
</evidence>
<protein>
    <submittedName>
        <fullName evidence="1">Uncharacterized protein</fullName>
    </submittedName>
</protein>